<dbReference type="Proteomes" id="UP000887580">
    <property type="component" value="Unplaced"/>
</dbReference>
<protein>
    <submittedName>
        <fullName evidence="2">Sodium/calcium exchanger membrane region domain-containing protein</fullName>
    </submittedName>
</protein>
<proteinExistence type="predicted"/>
<organism evidence="1 2">
    <name type="scientific">Panagrolaimus sp. PS1159</name>
    <dbReference type="NCBI Taxonomy" id="55785"/>
    <lineage>
        <taxon>Eukaryota</taxon>
        <taxon>Metazoa</taxon>
        <taxon>Ecdysozoa</taxon>
        <taxon>Nematoda</taxon>
        <taxon>Chromadorea</taxon>
        <taxon>Rhabditida</taxon>
        <taxon>Tylenchina</taxon>
        <taxon>Panagrolaimomorpha</taxon>
        <taxon>Panagrolaimoidea</taxon>
        <taxon>Panagrolaimidae</taxon>
        <taxon>Panagrolaimus</taxon>
    </lineage>
</organism>
<reference evidence="2" key="1">
    <citation type="submission" date="2022-11" db="UniProtKB">
        <authorList>
            <consortium name="WormBaseParasite"/>
        </authorList>
    </citation>
    <scope>IDENTIFICATION</scope>
</reference>
<evidence type="ECO:0000313" key="2">
    <source>
        <dbReference type="WBParaSite" id="PS1159_v2.g3025.t1"/>
    </source>
</evidence>
<accession>A0AC35GAF6</accession>
<sequence>MSRSSRLMMRSMLSHQKLKRRNRHTVLLICCTGFIIIFVVYTLGVVIHGTLMAINQYNELKQQNKFEYIEYQQDEITKLLGGPDKDYIQTSKLSGGQRDMASMERRDGGGDGGHRIQKRAAAKECPVKVLNDTVDVGDESLFPTDLFTMEQRRKGAILFHFIGLIYMFIALAIVCDEFFVPALGVITEALQISDDVAGATFMAAGGSAPEFFTILFFRDEVIEWHEAFIMFAIYIAYGIFMKYNTVIEAWVRGKLFKVDVVKDLITDNDTVTTTATRRRSTLGSVETATEHRKSIPVLHSGAMFRAGIAHMALDDNEPTEISSLPATSRLEIIQTSSINNHHHNNSHNHNPPNVINNGKTVMISNSTPPKLNKMRSFPAYVGAPGNLNG</sequence>
<evidence type="ECO:0000313" key="1">
    <source>
        <dbReference type="Proteomes" id="UP000887580"/>
    </source>
</evidence>
<dbReference type="WBParaSite" id="PS1159_v2.g3025.t1">
    <property type="protein sequence ID" value="PS1159_v2.g3025.t1"/>
    <property type="gene ID" value="PS1159_v2.g3025"/>
</dbReference>
<name>A0AC35GAF6_9BILA</name>